<reference evidence="8 9" key="1">
    <citation type="submission" date="2019-08" db="EMBL/GenBank/DDBJ databases">
        <title>In-depth cultivation of the pig gut microbiome towards novel bacterial diversity and tailored functional studies.</title>
        <authorList>
            <person name="Wylensek D."/>
            <person name="Hitch T.C.A."/>
            <person name="Clavel T."/>
        </authorList>
    </citation>
    <scope>NUCLEOTIDE SEQUENCE [LARGE SCALE GENOMIC DNA]</scope>
    <source>
        <strain evidence="8 9">Oil+RF-744-GAM-WT-6</strain>
    </source>
</reference>
<dbReference type="InterPro" id="IPR051269">
    <property type="entry name" value="Fe-S_cluster_ET"/>
</dbReference>
<keyword evidence="4 6" id="KW-0408">Iron</keyword>
<evidence type="ECO:0000256" key="5">
    <source>
        <dbReference type="ARBA" id="ARBA00023014"/>
    </source>
</evidence>
<dbReference type="PROSITE" id="PS51379">
    <property type="entry name" value="4FE4S_FER_2"/>
    <property type="match status" value="1"/>
</dbReference>
<keyword evidence="3 6" id="KW-0249">Electron transport</keyword>
<keyword evidence="2 6" id="KW-0479">Metal-binding</keyword>
<keyword evidence="5 6" id="KW-0411">Iron-sulfur</keyword>
<dbReference type="PRINTS" id="PR00352">
    <property type="entry name" value="3FE4SFRDOXIN"/>
</dbReference>
<name>A0A7X2TFS3_9FIRM</name>
<evidence type="ECO:0000256" key="3">
    <source>
        <dbReference type="ARBA" id="ARBA00022982"/>
    </source>
</evidence>
<dbReference type="GO" id="GO:0009055">
    <property type="term" value="F:electron transfer activity"/>
    <property type="evidence" value="ECO:0007669"/>
    <property type="project" value="UniProtKB-UniRule"/>
</dbReference>
<dbReference type="AlphaFoldDB" id="A0A7X2TFS3"/>
<dbReference type="PROSITE" id="PS00198">
    <property type="entry name" value="4FE4S_FER_1"/>
    <property type="match status" value="1"/>
</dbReference>
<comment type="caution">
    <text evidence="8">The sequence shown here is derived from an EMBL/GenBank/DDBJ whole genome shotgun (WGS) entry which is preliminary data.</text>
</comment>
<keyword evidence="9" id="KW-1185">Reference proteome</keyword>
<evidence type="ECO:0000256" key="1">
    <source>
        <dbReference type="ARBA" id="ARBA00022448"/>
    </source>
</evidence>
<evidence type="ECO:0000313" key="8">
    <source>
        <dbReference type="EMBL" id="MSS58952.1"/>
    </source>
</evidence>
<dbReference type="EMBL" id="VUMN01000020">
    <property type="protein sequence ID" value="MSS58952.1"/>
    <property type="molecule type" value="Genomic_DNA"/>
</dbReference>
<dbReference type="InterPro" id="IPR001080">
    <property type="entry name" value="3Fe4S_ferredoxin"/>
</dbReference>
<evidence type="ECO:0000313" key="9">
    <source>
        <dbReference type="Proteomes" id="UP000461880"/>
    </source>
</evidence>
<dbReference type="Proteomes" id="UP000461880">
    <property type="component" value="Unassembled WGS sequence"/>
</dbReference>
<dbReference type="Gene3D" id="3.30.70.20">
    <property type="match status" value="1"/>
</dbReference>
<dbReference type="GO" id="GO:0051536">
    <property type="term" value="F:iron-sulfur cluster binding"/>
    <property type="evidence" value="ECO:0007669"/>
    <property type="project" value="UniProtKB-KW"/>
</dbReference>
<evidence type="ECO:0000259" key="7">
    <source>
        <dbReference type="PROSITE" id="PS51379"/>
    </source>
</evidence>
<keyword evidence="1 6" id="KW-0813">Transport</keyword>
<dbReference type="InterPro" id="IPR017900">
    <property type="entry name" value="4Fe4S_Fe_S_CS"/>
</dbReference>
<dbReference type="GO" id="GO:0005506">
    <property type="term" value="F:iron ion binding"/>
    <property type="evidence" value="ECO:0007669"/>
    <property type="project" value="UniProtKB-UniRule"/>
</dbReference>
<proteinExistence type="predicted"/>
<sequence>MKYHVNETCIGCGLCAGVCPEVFTINQNGVSEAIETDVPEEALERAEEAMKSCPVGAIEQKD</sequence>
<evidence type="ECO:0000256" key="4">
    <source>
        <dbReference type="ARBA" id="ARBA00023004"/>
    </source>
</evidence>
<organism evidence="8 9">
    <name type="scientific">Stecheria intestinalis</name>
    <dbReference type="NCBI Taxonomy" id="2606630"/>
    <lineage>
        <taxon>Bacteria</taxon>
        <taxon>Bacillati</taxon>
        <taxon>Bacillota</taxon>
        <taxon>Erysipelotrichia</taxon>
        <taxon>Erysipelotrichales</taxon>
        <taxon>Erysipelotrichaceae</taxon>
        <taxon>Stecheria</taxon>
    </lineage>
</organism>
<gene>
    <name evidence="8" type="ORF">FYJ51_08535</name>
</gene>
<protein>
    <recommendedName>
        <fullName evidence="6">Ferredoxin</fullName>
    </recommendedName>
</protein>
<dbReference type="PANTHER" id="PTHR36923">
    <property type="entry name" value="FERREDOXIN"/>
    <property type="match status" value="1"/>
</dbReference>
<comment type="function">
    <text evidence="6">Ferredoxins are iron-sulfur proteins that transfer electrons in a wide variety of metabolic reactions.</text>
</comment>
<feature type="domain" description="4Fe-4S ferredoxin-type" evidence="7">
    <location>
        <begin position="1"/>
        <end position="28"/>
    </location>
</feature>
<dbReference type="SUPFAM" id="SSF54862">
    <property type="entry name" value="4Fe-4S ferredoxins"/>
    <property type="match status" value="1"/>
</dbReference>
<dbReference type="Pfam" id="PF13370">
    <property type="entry name" value="Fer4_13"/>
    <property type="match status" value="1"/>
</dbReference>
<dbReference type="RefSeq" id="WP_105304179.1">
    <property type="nucleotide sequence ID" value="NZ_JAQXPC010000107.1"/>
</dbReference>
<dbReference type="InterPro" id="IPR017896">
    <property type="entry name" value="4Fe4S_Fe-S-bd"/>
</dbReference>
<evidence type="ECO:0000256" key="6">
    <source>
        <dbReference type="RuleBase" id="RU368020"/>
    </source>
</evidence>
<evidence type="ECO:0000256" key="2">
    <source>
        <dbReference type="ARBA" id="ARBA00022723"/>
    </source>
</evidence>
<dbReference type="PANTHER" id="PTHR36923:SF3">
    <property type="entry name" value="FERREDOXIN"/>
    <property type="match status" value="1"/>
</dbReference>
<accession>A0A7X2TFS3</accession>